<feature type="non-terminal residue" evidence="2">
    <location>
        <position position="190"/>
    </location>
</feature>
<reference evidence="2 3" key="1">
    <citation type="submission" date="2014-04" db="EMBL/GenBank/DDBJ databases">
        <title>Genome evolution of avian class.</title>
        <authorList>
            <person name="Zhang G."/>
            <person name="Li C."/>
        </authorList>
    </citation>
    <scope>NUCLEOTIDE SEQUENCE [LARGE SCALE GENOMIC DNA]</scope>
    <source>
        <strain evidence="2">BGI_N307</strain>
    </source>
</reference>
<dbReference type="AlphaFoldDB" id="A0A093GCP7"/>
<name>A0A093GCP7_DRYPU</name>
<evidence type="ECO:0000313" key="3">
    <source>
        <dbReference type="Proteomes" id="UP000053875"/>
    </source>
</evidence>
<feature type="signal peptide" evidence="1">
    <location>
        <begin position="1"/>
        <end position="17"/>
    </location>
</feature>
<dbReference type="Proteomes" id="UP000053875">
    <property type="component" value="Unassembled WGS sequence"/>
</dbReference>
<feature type="chain" id="PRO_5001886225" evidence="1">
    <location>
        <begin position="18"/>
        <end position="190"/>
    </location>
</feature>
<protein>
    <submittedName>
        <fullName evidence="2">Uncharacterized protein</fullName>
    </submittedName>
</protein>
<sequence>QVVHVALSLCELHLVHALASVPVQESLPAEHGRELLRNAFEQLLDGCAVANEGGRHFEAARWNVTDGRLNVIGDPLNKIAAVFVLHVEHLLVHLLHGHAAPEDGSHGQVAAVARVAGSHHVLGIEHLLRELRHGQGAVLLAAAARQRGEAGHEKVQAGEGDHVHRQLPQVSVELAREPQAGGDTAHGCRH</sequence>
<keyword evidence="3" id="KW-1185">Reference proteome</keyword>
<gene>
    <name evidence="2" type="ORF">N307_10589</name>
</gene>
<proteinExistence type="predicted"/>
<evidence type="ECO:0000313" key="2">
    <source>
        <dbReference type="EMBL" id="KFV64569.1"/>
    </source>
</evidence>
<keyword evidence="1" id="KW-0732">Signal</keyword>
<evidence type="ECO:0000256" key="1">
    <source>
        <dbReference type="SAM" id="SignalP"/>
    </source>
</evidence>
<organism evidence="2 3">
    <name type="scientific">Dryobates pubescens</name>
    <name type="common">Downy woodpecker</name>
    <name type="synonym">Picoides pubescens</name>
    <dbReference type="NCBI Taxonomy" id="118200"/>
    <lineage>
        <taxon>Eukaryota</taxon>
        <taxon>Metazoa</taxon>
        <taxon>Chordata</taxon>
        <taxon>Craniata</taxon>
        <taxon>Vertebrata</taxon>
        <taxon>Euteleostomi</taxon>
        <taxon>Archelosauria</taxon>
        <taxon>Archosauria</taxon>
        <taxon>Dinosauria</taxon>
        <taxon>Saurischia</taxon>
        <taxon>Theropoda</taxon>
        <taxon>Coelurosauria</taxon>
        <taxon>Aves</taxon>
        <taxon>Neognathae</taxon>
        <taxon>Neoaves</taxon>
        <taxon>Telluraves</taxon>
        <taxon>Coraciimorphae</taxon>
        <taxon>Piciformes</taxon>
        <taxon>Picidae</taxon>
        <taxon>Dryobates</taxon>
    </lineage>
</organism>
<dbReference type="EMBL" id="KL215440">
    <property type="protein sequence ID" value="KFV64569.1"/>
    <property type="molecule type" value="Genomic_DNA"/>
</dbReference>
<accession>A0A093GCP7</accession>
<feature type="non-terminal residue" evidence="2">
    <location>
        <position position="1"/>
    </location>
</feature>